<proteinExistence type="predicted"/>
<evidence type="ECO:0000313" key="3">
    <source>
        <dbReference type="Proteomes" id="UP001195483"/>
    </source>
</evidence>
<keyword evidence="3" id="KW-1185">Reference proteome</keyword>
<feature type="region of interest" description="Disordered" evidence="1">
    <location>
        <begin position="167"/>
        <end position="223"/>
    </location>
</feature>
<evidence type="ECO:0000256" key="1">
    <source>
        <dbReference type="SAM" id="MobiDB-lite"/>
    </source>
</evidence>
<dbReference type="AlphaFoldDB" id="A0AAE0RW53"/>
<accession>A0AAE0RW53</accession>
<name>A0AAE0RW53_9BIVA</name>
<gene>
    <name evidence="2" type="ORF">CHS0354_005728</name>
</gene>
<dbReference type="Proteomes" id="UP001195483">
    <property type="component" value="Unassembled WGS sequence"/>
</dbReference>
<feature type="compositionally biased region" description="Basic and acidic residues" evidence="1">
    <location>
        <begin position="212"/>
        <end position="223"/>
    </location>
</feature>
<feature type="compositionally biased region" description="Polar residues" evidence="1">
    <location>
        <begin position="200"/>
        <end position="211"/>
    </location>
</feature>
<sequence length="223" mass="24906">MAKNMQELSVRDVSTKARISTIRLKNFLSQVNKESIDLCNLFDKRHADLMKLNRECTAIANEGERQKVPVSFNGDTQHRIRETKRSINAAIECLLKMHKSLEDTEEALVNSQELKKIQTCLQANKGACPRTPVTVTKEASSESRVPEIHAIPDVEGVQQQAEEIRLAGHPEDVQRRDHAGRERPSAMQGIDEFDSGIGSTGSEICQPQSTSLDHDLHPTVKSE</sequence>
<organism evidence="2 3">
    <name type="scientific">Potamilus streckersoni</name>
    <dbReference type="NCBI Taxonomy" id="2493646"/>
    <lineage>
        <taxon>Eukaryota</taxon>
        <taxon>Metazoa</taxon>
        <taxon>Spiralia</taxon>
        <taxon>Lophotrochozoa</taxon>
        <taxon>Mollusca</taxon>
        <taxon>Bivalvia</taxon>
        <taxon>Autobranchia</taxon>
        <taxon>Heteroconchia</taxon>
        <taxon>Palaeoheterodonta</taxon>
        <taxon>Unionida</taxon>
        <taxon>Unionoidea</taxon>
        <taxon>Unionidae</taxon>
        <taxon>Ambleminae</taxon>
        <taxon>Lampsilini</taxon>
        <taxon>Potamilus</taxon>
    </lineage>
</organism>
<evidence type="ECO:0000313" key="2">
    <source>
        <dbReference type="EMBL" id="KAK3580721.1"/>
    </source>
</evidence>
<reference evidence="2" key="2">
    <citation type="journal article" date="2021" name="Genome Biol. Evol.">
        <title>Developing a high-quality reference genome for a parasitic bivalve with doubly uniparental inheritance (Bivalvia: Unionida).</title>
        <authorList>
            <person name="Smith C.H."/>
        </authorList>
    </citation>
    <scope>NUCLEOTIDE SEQUENCE</scope>
    <source>
        <strain evidence="2">CHS0354</strain>
        <tissue evidence="2">Mantle</tissue>
    </source>
</reference>
<reference evidence="2" key="3">
    <citation type="submission" date="2023-05" db="EMBL/GenBank/DDBJ databases">
        <authorList>
            <person name="Smith C.H."/>
        </authorList>
    </citation>
    <scope>NUCLEOTIDE SEQUENCE</scope>
    <source>
        <strain evidence="2">CHS0354</strain>
        <tissue evidence="2">Mantle</tissue>
    </source>
</reference>
<comment type="caution">
    <text evidence="2">The sequence shown here is derived from an EMBL/GenBank/DDBJ whole genome shotgun (WGS) entry which is preliminary data.</text>
</comment>
<feature type="compositionally biased region" description="Basic and acidic residues" evidence="1">
    <location>
        <begin position="167"/>
        <end position="184"/>
    </location>
</feature>
<reference evidence="2" key="1">
    <citation type="journal article" date="2021" name="Genome Biol. Evol.">
        <title>A High-Quality Reference Genome for a Parasitic Bivalve with Doubly Uniparental Inheritance (Bivalvia: Unionida).</title>
        <authorList>
            <person name="Smith C.H."/>
        </authorList>
    </citation>
    <scope>NUCLEOTIDE SEQUENCE</scope>
    <source>
        <strain evidence="2">CHS0354</strain>
    </source>
</reference>
<dbReference type="EMBL" id="JAEAOA010000401">
    <property type="protein sequence ID" value="KAK3580721.1"/>
    <property type="molecule type" value="Genomic_DNA"/>
</dbReference>
<protein>
    <submittedName>
        <fullName evidence="2">Uncharacterized protein</fullName>
    </submittedName>
</protein>